<dbReference type="InterPro" id="IPR036388">
    <property type="entry name" value="WH-like_DNA-bd_sf"/>
</dbReference>
<comment type="similarity">
    <text evidence="1">Belongs to the LysR transcriptional regulatory family.</text>
</comment>
<keyword evidence="3" id="KW-0238">DNA-binding</keyword>
<evidence type="ECO:0000256" key="4">
    <source>
        <dbReference type="ARBA" id="ARBA00023163"/>
    </source>
</evidence>
<dbReference type="PANTHER" id="PTHR30579:SF7">
    <property type="entry name" value="HTH-TYPE TRANSCRIPTIONAL REGULATOR LRHA-RELATED"/>
    <property type="match status" value="1"/>
</dbReference>
<dbReference type="PRINTS" id="PR00039">
    <property type="entry name" value="HTHLYSR"/>
</dbReference>
<dbReference type="Pfam" id="PF00126">
    <property type="entry name" value="HTH_1"/>
    <property type="match status" value="1"/>
</dbReference>
<feature type="domain" description="HTH lysR-type" evidence="5">
    <location>
        <begin position="6"/>
        <end position="63"/>
    </location>
</feature>
<dbReference type="InterPro" id="IPR000847">
    <property type="entry name" value="LysR_HTH_N"/>
</dbReference>
<evidence type="ECO:0000259" key="5">
    <source>
        <dbReference type="PROSITE" id="PS50931"/>
    </source>
</evidence>
<dbReference type="Gene3D" id="3.40.190.10">
    <property type="entry name" value="Periplasmic binding protein-like II"/>
    <property type="match status" value="2"/>
</dbReference>
<reference evidence="6 7" key="1">
    <citation type="submission" date="2013-12" db="EMBL/GenBank/DDBJ databases">
        <authorList>
            <consortium name="DOE Joint Genome Institute"/>
            <person name="Bryant D.A."/>
            <person name="Huntemann M."/>
            <person name="Han J."/>
            <person name="Chen A."/>
            <person name="Kyrpides N."/>
            <person name="Mavromatis K."/>
            <person name="Markowitz V."/>
            <person name="Palaniappan K."/>
            <person name="Ivanova N."/>
            <person name="Schaumberg A."/>
            <person name="Pati A."/>
            <person name="Liolios K."/>
            <person name="Nordberg H.P."/>
            <person name="Cantor M.N."/>
            <person name="Hua S.X."/>
            <person name="Woyke T."/>
        </authorList>
    </citation>
    <scope>NUCLEOTIDE SEQUENCE [LARGE SCALE GENOMIC DNA]</scope>
    <source>
        <strain evidence="6 7">984</strain>
    </source>
</reference>
<name>W0E6G8_MARPU</name>
<evidence type="ECO:0000313" key="6">
    <source>
        <dbReference type="EMBL" id="AHF04651.1"/>
    </source>
</evidence>
<dbReference type="eggNOG" id="COG0583">
    <property type="taxonomic scope" value="Bacteria"/>
</dbReference>
<dbReference type="AlphaFoldDB" id="W0E6G8"/>
<evidence type="ECO:0000313" key="7">
    <source>
        <dbReference type="Proteomes" id="UP000005275"/>
    </source>
</evidence>
<dbReference type="PROSITE" id="PS50931">
    <property type="entry name" value="HTH_LYSR"/>
    <property type="match status" value="1"/>
</dbReference>
<gene>
    <name evidence="6" type="ORF">MARPU_12970</name>
</gene>
<keyword evidence="4" id="KW-0804">Transcription</keyword>
<accession>W0E6G8</accession>
<dbReference type="PANTHER" id="PTHR30579">
    <property type="entry name" value="TRANSCRIPTIONAL REGULATOR"/>
    <property type="match status" value="1"/>
</dbReference>
<keyword evidence="7" id="KW-1185">Reference proteome</keyword>
<dbReference type="InterPro" id="IPR005119">
    <property type="entry name" value="LysR_subst-bd"/>
</dbReference>
<dbReference type="RefSeq" id="WP_005221595.1">
    <property type="nucleotide sequence ID" value="NZ_CP007031.1"/>
</dbReference>
<sequence>MGIPSLNVELLRTFVTVVEAQGFTQAGARLHRTQPAVSIQVKRLEQLVERPLFVRRKGRLCGLTEAGEVLLGYARHMLRINDDALQAVGASGLAGKVRLGTPEDFASKYLPLLLSRFATMHPRVQLEVCCDLSVKLLKSVRDGELDLALIRRNLEAEGGRGLYREPLHWVGSRMCQLIETDPLPLAVFPEGCAYRAHAIDALAANGRAWRLAYVSPSLVGIQAAVLGGLGVSVLPDSSLLPGHRTLGTADGLPSLPSVELALEIAPSGLSRAGESLVDYILGRVEDGFESLDPMTDEQVSTRVEVEDG</sequence>
<dbReference type="EMBL" id="CP007031">
    <property type="protein sequence ID" value="AHF04651.1"/>
    <property type="molecule type" value="Genomic_DNA"/>
</dbReference>
<evidence type="ECO:0000256" key="1">
    <source>
        <dbReference type="ARBA" id="ARBA00009437"/>
    </source>
</evidence>
<dbReference type="KEGG" id="mpur:MARPU_12970"/>
<keyword evidence="2" id="KW-0805">Transcription regulation</keyword>
<dbReference type="InterPro" id="IPR036390">
    <property type="entry name" value="WH_DNA-bd_sf"/>
</dbReference>
<dbReference type="HOGENOM" id="CLU_039613_1_4_6"/>
<dbReference type="GO" id="GO:0003677">
    <property type="term" value="F:DNA binding"/>
    <property type="evidence" value="ECO:0007669"/>
    <property type="project" value="UniProtKB-KW"/>
</dbReference>
<dbReference type="Gene3D" id="1.10.10.10">
    <property type="entry name" value="Winged helix-like DNA-binding domain superfamily/Winged helix DNA-binding domain"/>
    <property type="match status" value="1"/>
</dbReference>
<dbReference type="Pfam" id="PF03466">
    <property type="entry name" value="LysR_substrate"/>
    <property type="match status" value="1"/>
</dbReference>
<dbReference type="InterPro" id="IPR050176">
    <property type="entry name" value="LTTR"/>
</dbReference>
<proteinExistence type="inferred from homology"/>
<dbReference type="SUPFAM" id="SSF53850">
    <property type="entry name" value="Periplasmic binding protein-like II"/>
    <property type="match status" value="1"/>
</dbReference>
<dbReference type="GO" id="GO:0003700">
    <property type="term" value="F:DNA-binding transcription factor activity"/>
    <property type="evidence" value="ECO:0007669"/>
    <property type="project" value="InterPro"/>
</dbReference>
<dbReference type="STRING" id="765910.MARPU_12970"/>
<dbReference type="Proteomes" id="UP000005275">
    <property type="component" value="Chromosome"/>
</dbReference>
<organism evidence="6 7">
    <name type="scientific">Marichromatium purpuratum 984</name>
    <dbReference type="NCBI Taxonomy" id="765910"/>
    <lineage>
        <taxon>Bacteria</taxon>
        <taxon>Pseudomonadati</taxon>
        <taxon>Pseudomonadota</taxon>
        <taxon>Gammaproteobacteria</taxon>
        <taxon>Chromatiales</taxon>
        <taxon>Chromatiaceae</taxon>
        <taxon>Marichromatium</taxon>
    </lineage>
</organism>
<evidence type="ECO:0000256" key="3">
    <source>
        <dbReference type="ARBA" id="ARBA00023125"/>
    </source>
</evidence>
<dbReference type="OrthoDB" id="8587655at2"/>
<dbReference type="SUPFAM" id="SSF46785">
    <property type="entry name" value="Winged helix' DNA-binding domain"/>
    <property type="match status" value="1"/>
</dbReference>
<evidence type="ECO:0000256" key="2">
    <source>
        <dbReference type="ARBA" id="ARBA00023015"/>
    </source>
</evidence>
<protein>
    <submittedName>
        <fullName evidence="6">LysR family transcriptional regulator</fullName>
    </submittedName>
</protein>